<gene>
    <name evidence="1" type="ORF">CCACVL1_18175</name>
</gene>
<dbReference type="AlphaFoldDB" id="A0A1R3HMP4"/>
<keyword evidence="2" id="KW-1185">Reference proteome</keyword>
<comment type="caution">
    <text evidence="1">The sequence shown here is derived from an EMBL/GenBank/DDBJ whole genome shotgun (WGS) entry which is preliminary data.</text>
</comment>
<dbReference type="Proteomes" id="UP000188268">
    <property type="component" value="Unassembled WGS sequence"/>
</dbReference>
<reference evidence="1 2" key="1">
    <citation type="submission" date="2013-09" db="EMBL/GenBank/DDBJ databases">
        <title>Corchorus capsularis genome sequencing.</title>
        <authorList>
            <person name="Alam M."/>
            <person name="Haque M.S."/>
            <person name="Islam M.S."/>
            <person name="Emdad E.M."/>
            <person name="Islam M.M."/>
            <person name="Ahmed B."/>
            <person name="Halim A."/>
            <person name="Hossen Q.M.M."/>
            <person name="Hossain M.Z."/>
            <person name="Ahmed R."/>
            <person name="Khan M.M."/>
            <person name="Islam R."/>
            <person name="Rashid M.M."/>
            <person name="Khan S.A."/>
            <person name="Rahman M.S."/>
            <person name="Alam M."/>
        </authorList>
    </citation>
    <scope>NUCLEOTIDE SEQUENCE [LARGE SCALE GENOMIC DNA]</scope>
    <source>
        <strain evidence="2">cv. CVL-1</strain>
        <tissue evidence="1">Whole seedling</tissue>
    </source>
</reference>
<proteinExistence type="predicted"/>
<organism evidence="1 2">
    <name type="scientific">Corchorus capsularis</name>
    <name type="common">Jute</name>
    <dbReference type="NCBI Taxonomy" id="210143"/>
    <lineage>
        <taxon>Eukaryota</taxon>
        <taxon>Viridiplantae</taxon>
        <taxon>Streptophyta</taxon>
        <taxon>Embryophyta</taxon>
        <taxon>Tracheophyta</taxon>
        <taxon>Spermatophyta</taxon>
        <taxon>Magnoliopsida</taxon>
        <taxon>eudicotyledons</taxon>
        <taxon>Gunneridae</taxon>
        <taxon>Pentapetalae</taxon>
        <taxon>rosids</taxon>
        <taxon>malvids</taxon>
        <taxon>Malvales</taxon>
        <taxon>Malvaceae</taxon>
        <taxon>Grewioideae</taxon>
        <taxon>Apeibeae</taxon>
        <taxon>Corchorus</taxon>
    </lineage>
</organism>
<dbReference type="EMBL" id="AWWV01011582">
    <property type="protein sequence ID" value="OMO71540.1"/>
    <property type="molecule type" value="Genomic_DNA"/>
</dbReference>
<sequence>MALENIHQDYIAAKVDCNLAKTALSHPSNQEPSQLLEPHKL</sequence>
<protein>
    <submittedName>
        <fullName evidence="1">Uncharacterized protein</fullName>
    </submittedName>
</protein>
<name>A0A1R3HMP4_COCAP</name>
<accession>A0A1R3HMP4</accession>
<evidence type="ECO:0000313" key="2">
    <source>
        <dbReference type="Proteomes" id="UP000188268"/>
    </source>
</evidence>
<evidence type="ECO:0000313" key="1">
    <source>
        <dbReference type="EMBL" id="OMO71540.1"/>
    </source>
</evidence>
<dbReference type="Gramene" id="OMO71540">
    <property type="protein sequence ID" value="OMO71540"/>
    <property type="gene ID" value="CCACVL1_18175"/>
</dbReference>